<accession>A0A1I3JWS4</accession>
<dbReference type="Pfam" id="PF22483">
    <property type="entry name" value="Mu-transpos_C_2"/>
    <property type="match status" value="1"/>
</dbReference>
<name>A0A1I3JWS4_9HYPH</name>
<dbReference type="GO" id="GO:0015074">
    <property type="term" value="P:DNA integration"/>
    <property type="evidence" value="ECO:0007669"/>
    <property type="project" value="InterPro"/>
</dbReference>
<dbReference type="InterPro" id="IPR054353">
    <property type="entry name" value="IstA-like_C"/>
</dbReference>
<evidence type="ECO:0000259" key="3">
    <source>
        <dbReference type="PROSITE" id="PS50994"/>
    </source>
</evidence>
<reference evidence="5" key="1">
    <citation type="submission" date="2016-10" db="EMBL/GenBank/DDBJ databases">
        <authorList>
            <person name="Varghese N."/>
            <person name="Submissions S."/>
        </authorList>
    </citation>
    <scope>NUCLEOTIDE SEQUENCE [LARGE SCALE GENOMIC DNA]</scope>
    <source>
        <strain evidence="5">DSM 21857</strain>
    </source>
</reference>
<dbReference type="NCBIfam" id="NF033546">
    <property type="entry name" value="transpos_IS21"/>
    <property type="match status" value="1"/>
</dbReference>
<protein>
    <submittedName>
        <fullName evidence="4">Transposase</fullName>
    </submittedName>
</protein>
<dbReference type="EMBL" id="FORF01000004">
    <property type="protein sequence ID" value="SFI64702.1"/>
    <property type="molecule type" value="Genomic_DNA"/>
</dbReference>
<keyword evidence="5" id="KW-1185">Reference proteome</keyword>
<gene>
    <name evidence="4" type="ORF">SAMN03080618_01036</name>
</gene>
<dbReference type="SUPFAM" id="SSF53098">
    <property type="entry name" value="Ribonuclease H-like"/>
    <property type="match status" value="1"/>
</dbReference>
<proteinExistence type="inferred from homology"/>
<dbReference type="PANTHER" id="PTHR35004:SF6">
    <property type="entry name" value="TRANSPOSASE"/>
    <property type="match status" value="1"/>
</dbReference>
<dbReference type="InterPro" id="IPR009057">
    <property type="entry name" value="Homeodomain-like_sf"/>
</dbReference>
<dbReference type="InterPro" id="IPR001584">
    <property type="entry name" value="Integrase_cat-core"/>
</dbReference>
<dbReference type="GO" id="GO:0003676">
    <property type="term" value="F:nucleic acid binding"/>
    <property type="evidence" value="ECO:0007669"/>
    <property type="project" value="InterPro"/>
</dbReference>
<comment type="similarity">
    <text evidence="1">Belongs to the transposase IS21/IS408/IS1162 family.</text>
</comment>
<dbReference type="STRING" id="1121003.SAMN03080618_01036"/>
<feature type="domain" description="Integrase catalytic" evidence="3">
    <location>
        <begin position="118"/>
        <end position="293"/>
    </location>
</feature>
<dbReference type="InterPro" id="IPR012337">
    <property type="entry name" value="RNaseH-like_sf"/>
</dbReference>
<dbReference type="InterPro" id="IPR036397">
    <property type="entry name" value="RNaseH_sf"/>
</dbReference>
<organism evidence="4 5">
    <name type="scientific">Aquamicrobium aerolatum DSM 21857</name>
    <dbReference type="NCBI Taxonomy" id="1121003"/>
    <lineage>
        <taxon>Bacteria</taxon>
        <taxon>Pseudomonadati</taxon>
        <taxon>Pseudomonadota</taxon>
        <taxon>Alphaproteobacteria</taxon>
        <taxon>Hyphomicrobiales</taxon>
        <taxon>Phyllobacteriaceae</taxon>
        <taxon>Aerobium</taxon>
    </lineage>
</organism>
<evidence type="ECO:0000256" key="1">
    <source>
        <dbReference type="ARBA" id="ARBA00009277"/>
    </source>
</evidence>
<dbReference type="AlphaFoldDB" id="A0A1I3JWS4"/>
<evidence type="ECO:0000256" key="2">
    <source>
        <dbReference type="SAM" id="MobiDB-lite"/>
    </source>
</evidence>
<dbReference type="Proteomes" id="UP000242763">
    <property type="component" value="Unassembled WGS sequence"/>
</dbReference>
<evidence type="ECO:0000313" key="4">
    <source>
        <dbReference type="EMBL" id="SFI64702.1"/>
    </source>
</evidence>
<sequence length="509" mass="58117">MIHKIKGLYDQGNGLSIRAISQELSISRNTVRKYLQMEETQISAYQDDRSRHKRLDAHRDFLIHQLKRFPKLSAVKLARRLQERRGELEVSSRSIRRYVQALKEQVATGQLRYYEPVLQSVPGIQCQVDPGELRGVLIGGQERTVHFVVFVLSCSRLMYVGVAFKPLDTAAFIQLHDEALRYFGGTPEECVYDQTKLVVLSEQYRELTVNQRFHEFATTAGFRIYACEGYDPESKGKVEAGVKYVKQDCLYGEEFASQQELREHLQQWLETVANARVHGTTGRVPRKHFEQEERQHLRPYLSPASVTTRAATVQTRCADKVGLISWKSNKYSVPMAWQQANVGVVEHDNDLTVTDLETGDTIAVHKLCAERGRIVKNNHHYRDHAQRIADLEQAIAALIQQETATALCAVLKRTSPRIYKDQLVAVRALLQNHQPVDAVLMTGLSQRHELTASMLKRYLEANRQARQRGRITPAPIPGPGAGPPHHRVGDRWRRNLRWRPGSGDPRIDQ</sequence>
<feature type="region of interest" description="Disordered" evidence="2">
    <location>
        <begin position="468"/>
        <end position="509"/>
    </location>
</feature>
<dbReference type="Gene3D" id="3.30.420.10">
    <property type="entry name" value="Ribonuclease H-like superfamily/Ribonuclease H"/>
    <property type="match status" value="1"/>
</dbReference>
<dbReference type="PROSITE" id="PS50994">
    <property type="entry name" value="INTEGRASE"/>
    <property type="match status" value="1"/>
</dbReference>
<evidence type="ECO:0000313" key="5">
    <source>
        <dbReference type="Proteomes" id="UP000242763"/>
    </source>
</evidence>
<dbReference type="SUPFAM" id="SSF46689">
    <property type="entry name" value="Homeodomain-like"/>
    <property type="match status" value="1"/>
</dbReference>
<dbReference type="PANTHER" id="PTHR35004">
    <property type="entry name" value="TRANSPOSASE RV3428C-RELATED"/>
    <property type="match status" value="1"/>
</dbReference>